<dbReference type="Proteomes" id="UP000076830">
    <property type="component" value="Chromosome"/>
</dbReference>
<dbReference type="RefSeq" id="WP_067650420.1">
    <property type="nucleotide sequence ID" value="NZ_CP015249.1"/>
</dbReference>
<dbReference type="EMBL" id="CP015249">
    <property type="protein sequence ID" value="ANB19495.1"/>
    <property type="molecule type" value="Genomic_DNA"/>
</dbReference>
<evidence type="ECO:0008006" key="4">
    <source>
        <dbReference type="Google" id="ProtNLM"/>
    </source>
</evidence>
<accession>A0A160DXN5</accession>
<organism evidence="2 3">
    <name type="scientific">Dokdonella koreensis DS-123</name>
    <dbReference type="NCBI Taxonomy" id="1300342"/>
    <lineage>
        <taxon>Bacteria</taxon>
        <taxon>Pseudomonadati</taxon>
        <taxon>Pseudomonadota</taxon>
        <taxon>Gammaproteobacteria</taxon>
        <taxon>Lysobacterales</taxon>
        <taxon>Rhodanobacteraceae</taxon>
        <taxon>Dokdonella</taxon>
    </lineage>
</organism>
<sequence length="328" mass="33677">MTVLRGLAALLAALLPMTGAGAIARWDGLPAFDPLHVAGAYAGERVCPMCRHGYDAGIVAFVPAAMPVRAAAEWAEALAPAALGVTDPRFRIFIVVAGPAPAPELVRTLAGGRDDPRWFVATLDGPALAEAERDFGRPLAAAAWGYVFAQRRLIAAFSADDTDGLPDAAGYAVRFLDLTNPAVPPGTDPEAVKLALWAAPDHLETTLPVVAAPAAALCLSDGDRRPLADALVYAAPDAGDAACGSAGLFQRRAVRQRWLRTDAAGCIAITAAPTASDRAWSVGDRLALAAYRIGDAPVFARLAVPADTTPVVLAPATAACPPPAGSAP</sequence>
<feature type="signal peptide" evidence="1">
    <location>
        <begin position="1"/>
        <end position="22"/>
    </location>
</feature>
<keyword evidence="3" id="KW-1185">Reference proteome</keyword>
<reference evidence="2 3" key="1">
    <citation type="submission" date="2016-04" db="EMBL/GenBank/DDBJ databases">
        <title>Complete genome sequence of Dokdonella koreensis DS-123T.</title>
        <authorList>
            <person name="Kim J.F."/>
            <person name="Lee H."/>
            <person name="Kwak M.-J."/>
        </authorList>
    </citation>
    <scope>NUCLEOTIDE SEQUENCE [LARGE SCALE GENOMIC DNA]</scope>
    <source>
        <strain evidence="2 3">DS-123</strain>
    </source>
</reference>
<dbReference type="KEGG" id="dko:I596_3507"/>
<feature type="chain" id="PRO_5007813816" description="Secreted protein" evidence="1">
    <location>
        <begin position="23"/>
        <end position="328"/>
    </location>
</feature>
<gene>
    <name evidence="2" type="ORF">I596_3507</name>
</gene>
<dbReference type="AlphaFoldDB" id="A0A160DXN5"/>
<protein>
    <recommendedName>
        <fullName evidence="4">Secreted protein</fullName>
    </recommendedName>
</protein>
<evidence type="ECO:0000313" key="2">
    <source>
        <dbReference type="EMBL" id="ANB19495.1"/>
    </source>
</evidence>
<proteinExistence type="predicted"/>
<evidence type="ECO:0000256" key="1">
    <source>
        <dbReference type="SAM" id="SignalP"/>
    </source>
</evidence>
<name>A0A160DXN5_9GAMM</name>
<dbReference type="STRING" id="1300342.I596_3507"/>
<keyword evidence="1" id="KW-0732">Signal</keyword>
<evidence type="ECO:0000313" key="3">
    <source>
        <dbReference type="Proteomes" id="UP000076830"/>
    </source>
</evidence>